<dbReference type="Proteomes" id="UP000053424">
    <property type="component" value="Unassembled WGS sequence"/>
</dbReference>
<evidence type="ECO:0000313" key="1">
    <source>
        <dbReference type="EMBL" id="KIM44297.1"/>
    </source>
</evidence>
<dbReference type="EMBL" id="KN831774">
    <property type="protein sequence ID" value="KIM44297.1"/>
    <property type="molecule type" value="Genomic_DNA"/>
</dbReference>
<reference evidence="2" key="2">
    <citation type="submission" date="2015-01" db="EMBL/GenBank/DDBJ databases">
        <title>Evolutionary Origins and Diversification of the Mycorrhizal Mutualists.</title>
        <authorList>
            <consortium name="DOE Joint Genome Institute"/>
            <consortium name="Mycorrhizal Genomics Consortium"/>
            <person name="Kohler A."/>
            <person name="Kuo A."/>
            <person name="Nagy L.G."/>
            <person name="Floudas D."/>
            <person name="Copeland A."/>
            <person name="Barry K.W."/>
            <person name="Cichocki N."/>
            <person name="Veneault-Fourrey C."/>
            <person name="LaButti K."/>
            <person name="Lindquist E.A."/>
            <person name="Lipzen A."/>
            <person name="Lundell T."/>
            <person name="Morin E."/>
            <person name="Murat C."/>
            <person name="Riley R."/>
            <person name="Ohm R."/>
            <person name="Sun H."/>
            <person name="Tunlid A."/>
            <person name="Henrissat B."/>
            <person name="Grigoriev I.V."/>
            <person name="Hibbett D.S."/>
            <person name="Martin F."/>
        </authorList>
    </citation>
    <scope>NUCLEOTIDE SEQUENCE [LARGE SCALE GENOMIC DNA]</scope>
    <source>
        <strain evidence="2">h7</strain>
    </source>
</reference>
<proteinExistence type="predicted"/>
<dbReference type="AlphaFoldDB" id="A0A0C2YTG6"/>
<reference evidence="1 2" key="1">
    <citation type="submission" date="2014-04" db="EMBL/GenBank/DDBJ databases">
        <authorList>
            <consortium name="DOE Joint Genome Institute"/>
            <person name="Kuo A."/>
            <person name="Gay G."/>
            <person name="Dore J."/>
            <person name="Kohler A."/>
            <person name="Nagy L.G."/>
            <person name="Floudas D."/>
            <person name="Copeland A."/>
            <person name="Barry K.W."/>
            <person name="Cichocki N."/>
            <person name="Veneault-Fourrey C."/>
            <person name="LaButti K."/>
            <person name="Lindquist E.A."/>
            <person name="Lipzen A."/>
            <person name="Lundell T."/>
            <person name="Morin E."/>
            <person name="Murat C."/>
            <person name="Sun H."/>
            <person name="Tunlid A."/>
            <person name="Henrissat B."/>
            <person name="Grigoriev I.V."/>
            <person name="Hibbett D.S."/>
            <person name="Martin F."/>
            <person name="Nordberg H.P."/>
            <person name="Cantor M.N."/>
            <person name="Hua S.X."/>
        </authorList>
    </citation>
    <scope>NUCLEOTIDE SEQUENCE [LARGE SCALE GENOMIC DNA]</scope>
    <source>
        <strain evidence="2">h7</strain>
    </source>
</reference>
<keyword evidence="2" id="KW-1185">Reference proteome</keyword>
<dbReference type="OrthoDB" id="3047947at2759"/>
<dbReference type="Gene3D" id="3.80.10.10">
    <property type="entry name" value="Ribonuclease Inhibitor"/>
    <property type="match status" value="1"/>
</dbReference>
<protein>
    <submittedName>
        <fullName evidence="1">Uncharacterized protein</fullName>
    </submittedName>
</protein>
<sequence>MAASTEYTDPFAPLLITDEDYDPLFWVNRRKANHQGIIQPRPMAVPNLHLIPPLSPTTDPPIASIPPDVLGYILNLVYEKSDSDKNKRPNSPIVFSHVCRFWRSVALDNSLWWSRVIVTPPWKLDEVGTFLSRSKDCPLDLRIFVNISPTTSVPYTYSASLHNYEHFRNLISPHIHRCRIFHLQIYFSTLTDFGVPFFLELFRGVHMPYLEQFVADGRFEIERRLYHRKLFCSAPLLQDLRMGGNGLINYILPLNAVTKLHITAPAEGVSPAQLNAVFNGCTYLTELALYDDILDLTGFPLSPLFAFPSLITLQLLANVGIISEFLILISSAPKLRRLVLVPVYEPDLLLFQEMTTRNKFPSLTSLVLSPLDDYGWKAAIYASTCFPDISHLLFTNSNADPDEFRWCFLERTTPLFPGLLHLALKCVDERLGHAINELVISRHSQNVPLQTVSVNEASLRHLSPYSHLWGDTKLLGADLVGPLGEDLTHPIRNHFLKPVPS</sequence>
<dbReference type="InterPro" id="IPR032675">
    <property type="entry name" value="LRR_dom_sf"/>
</dbReference>
<accession>A0A0C2YTG6</accession>
<evidence type="ECO:0000313" key="2">
    <source>
        <dbReference type="Proteomes" id="UP000053424"/>
    </source>
</evidence>
<name>A0A0C2YTG6_HEBCY</name>
<dbReference type="Gene3D" id="1.20.1280.50">
    <property type="match status" value="1"/>
</dbReference>
<organism evidence="1 2">
    <name type="scientific">Hebeloma cylindrosporum</name>
    <dbReference type="NCBI Taxonomy" id="76867"/>
    <lineage>
        <taxon>Eukaryota</taxon>
        <taxon>Fungi</taxon>
        <taxon>Dikarya</taxon>
        <taxon>Basidiomycota</taxon>
        <taxon>Agaricomycotina</taxon>
        <taxon>Agaricomycetes</taxon>
        <taxon>Agaricomycetidae</taxon>
        <taxon>Agaricales</taxon>
        <taxon>Agaricineae</taxon>
        <taxon>Hymenogastraceae</taxon>
        <taxon>Hebeloma</taxon>
    </lineage>
</organism>
<dbReference type="STRING" id="686832.A0A0C2YTG6"/>
<dbReference type="SUPFAM" id="SSF52047">
    <property type="entry name" value="RNI-like"/>
    <property type="match status" value="1"/>
</dbReference>
<dbReference type="HOGENOM" id="CLU_020999_5_1_1"/>
<gene>
    <name evidence="1" type="ORF">M413DRAFT_378722</name>
</gene>